<dbReference type="Pfam" id="PF01472">
    <property type="entry name" value="PUA"/>
    <property type="match status" value="1"/>
</dbReference>
<dbReference type="Gene3D" id="3.40.1160.10">
    <property type="entry name" value="Acetylglutamate kinase-like"/>
    <property type="match status" value="2"/>
</dbReference>
<dbReference type="InterPro" id="IPR001057">
    <property type="entry name" value="Glu/AcGlu_kinase"/>
</dbReference>
<dbReference type="InterPro" id="IPR019797">
    <property type="entry name" value="Glutamate_5-kinase_CS"/>
</dbReference>
<dbReference type="Pfam" id="PF00696">
    <property type="entry name" value="AA_kinase"/>
    <property type="match status" value="1"/>
</dbReference>
<evidence type="ECO:0000256" key="1">
    <source>
        <dbReference type="ARBA" id="ARBA00022490"/>
    </source>
</evidence>
<dbReference type="PIRSF" id="PIRSF000729">
    <property type="entry name" value="GK"/>
    <property type="match status" value="1"/>
</dbReference>
<dbReference type="InterPro" id="IPR036393">
    <property type="entry name" value="AceGlu_kinase-like_sf"/>
</dbReference>
<dbReference type="OrthoDB" id="9804434at2"/>
<dbReference type="PANTHER" id="PTHR43654:SF1">
    <property type="entry name" value="ISOPENTENYL PHOSPHATE KINASE"/>
    <property type="match status" value="1"/>
</dbReference>
<dbReference type="FunFam" id="3.40.1160.10:FF:000040">
    <property type="entry name" value="Glutamate 5-kinase"/>
    <property type="match status" value="1"/>
</dbReference>
<reference evidence="10 11" key="1">
    <citation type="journal article" date="2019" name="Science, e1252229">
        <title>Invertible promoters mediate bacterial phase variation, antibiotic resistance, and host adaptation in the gut.</title>
        <authorList>
            <person name="Jiang X."/>
            <person name="Hall A.B."/>
            <person name="Arthur T.D."/>
            <person name="Plichta D.R."/>
            <person name="Covington C.T."/>
            <person name="Poyet M."/>
            <person name="Crothers J."/>
            <person name="Moses P.L."/>
            <person name="Tolonen A.C."/>
            <person name="Vlamakis H."/>
            <person name="Alm E.J."/>
            <person name="Xavier R.J."/>
        </authorList>
    </citation>
    <scope>NUCLEOTIDE SEQUENCE [LARGE SCALE GENOMIC DNA]</scope>
    <source>
        <strain evidence="11">bf_0095</strain>
    </source>
</reference>
<dbReference type="SUPFAM" id="SSF88697">
    <property type="entry name" value="PUA domain-like"/>
    <property type="match status" value="1"/>
</dbReference>
<dbReference type="Gene3D" id="2.30.130.10">
    <property type="entry name" value="PUA domain"/>
    <property type="match status" value="1"/>
</dbReference>
<dbReference type="EC" id="2.7.2.11" evidence="8"/>
<proteinExistence type="inferred from homology"/>
<dbReference type="InterPro" id="IPR036974">
    <property type="entry name" value="PUA_sf"/>
</dbReference>
<comment type="catalytic activity">
    <reaction evidence="8">
        <text>L-glutamate + ATP = L-glutamyl 5-phosphate + ADP</text>
        <dbReference type="Rhea" id="RHEA:14877"/>
        <dbReference type="ChEBI" id="CHEBI:29985"/>
        <dbReference type="ChEBI" id="CHEBI:30616"/>
        <dbReference type="ChEBI" id="CHEBI:58274"/>
        <dbReference type="ChEBI" id="CHEBI:456216"/>
        <dbReference type="EC" id="2.7.2.11"/>
    </reaction>
</comment>
<dbReference type="InterPro" id="IPR015947">
    <property type="entry name" value="PUA-like_sf"/>
</dbReference>
<dbReference type="InterPro" id="IPR005715">
    <property type="entry name" value="Glu_5kinase/COase_Synthase"/>
</dbReference>
<comment type="subcellular location">
    <subcellularLocation>
        <location evidence="8">Cytoplasm</location>
    </subcellularLocation>
</comment>
<dbReference type="InterPro" id="IPR001048">
    <property type="entry name" value="Asp/Glu/Uridylate_kinase"/>
</dbReference>
<feature type="domain" description="PUA" evidence="9">
    <location>
        <begin position="279"/>
        <end position="357"/>
    </location>
</feature>
<keyword evidence="5 8" id="KW-0547">Nucleotide-binding</keyword>
<dbReference type="NCBIfam" id="TIGR01027">
    <property type="entry name" value="proB"/>
    <property type="match status" value="1"/>
</dbReference>
<gene>
    <name evidence="8 10" type="primary">proB</name>
    <name evidence="10" type="ORF">EAJ06_03635</name>
</gene>
<dbReference type="EMBL" id="RCXO01000003">
    <property type="protein sequence ID" value="RYT82092.1"/>
    <property type="molecule type" value="Genomic_DNA"/>
</dbReference>
<dbReference type="CDD" id="cd21157">
    <property type="entry name" value="PUA_G5K"/>
    <property type="match status" value="1"/>
</dbReference>
<dbReference type="RefSeq" id="WP_118216672.1">
    <property type="nucleotide sequence ID" value="NZ_JADMUC010000004.1"/>
</dbReference>
<dbReference type="HAMAP" id="MF_00456">
    <property type="entry name" value="ProB"/>
    <property type="match status" value="1"/>
</dbReference>
<feature type="binding site" evidence="8">
    <location>
        <position position="11"/>
    </location>
    <ligand>
        <name>ATP</name>
        <dbReference type="ChEBI" id="CHEBI:30616"/>
    </ligand>
</feature>
<comment type="function">
    <text evidence="8">Catalyzes the transfer of a phosphate group to glutamate to form L-glutamate 5-phosphate.</text>
</comment>
<dbReference type="PROSITE" id="PS00902">
    <property type="entry name" value="GLUTAMATE_5_KINASE"/>
    <property type="match status" value="1"/>
</dbReference>
<dbReference type="PANTHER" id="PTHR43654">
    <property type="entry name" value="GLUTAMATE 5-KINASE"/>
    <property type="match status" value="1"/>
</dbReference>
<dbReference type="GO" id="GO:0055129">
    <property type="term" value="P:L-proline biosynthetic process"/>
    <property type="evidence" value="ECO:0007669"/>
    <property type="project" value="UniProtKB-UniRule"/>
</dbReference>
<name>A0A4Q5HH87_9BACE</name>
<dbReference type="PRINTS" id="PR00474">
    <property type="entry name" value="GLU5KINASE"/>
</dbReference>
<comment type="caution">
    <text evidence="10">The sequence shown here is derived from an EMBL/GenBank/DDBJ whole genome shotgun (WGS) entry which is preliminary data.</text>
</comment>
<dbReference type="AlphaFoldDB" id="A0A4Q5HH87"/>
<evidence type="ECO:0000256" key="7">
    <source>
        <dbReference type="ARBA" id="ARBA00022840"/>
    </source>
</evidence>
<feature type="binding site" evidence="8">
    <location>
        <position position="51"/>
    </location>
    <ligand>
        <name>substrate</name>
    </ligand>
</feature>
<evidence type="ECO:0000313" key="10">
    <source>
        <dbReference type="EMBL" id="RYT82092.1"/>
    </source>
</evidence>
<dbReference type="PROSITE" id="PS50890">
    <property type="entry name" value="PUA"/>
    <property type="match status" value="1"/>
</dbReference>
<evidence type="ECO:0000256" key="5">
    <source>
        <dbReference type="ARBA" id="ARBA00022741"/>
    </source>
</evidence>
<keyword evidence="2 8" id="KW-0028">Amino-acid biosynthesis</keyword>
<evidence type="ECO:0000256" key="2">
    <source>
        <dbReference type="ARBA" id="ARBA00022605"/>
    </source>
</evidence>
<dbReference type="Proteomes" id="UP000291191">
    <property type="component" value="Unassembled WGS sequence"/>
</dbReference>
<keyword evidence="4 8" id="KW-0808">Transferase</keyword>
<organism evidence="10 11">
    <name type="scientific">Bacteroides intestinalis</name>
    <dbReference type="NCBI Taxonomy" id="329854"/>
    <lineage>
        <taxon>Bacteria</taxon>
        <taxon>Pseudomonadati</taxon>
        <taxon>Bacteroidota</taxon>
        <taxon>Bacteroidia</taxon>
        <taxon>Bacteroidales</taxon>
        <taxon>Bacteroidaceae</taxon>
        <taxon>Bacteroides</taxon>
    </lineage>
</organism>
<keyword evidence="1 8" id="KW-0963">Cytoplasm</keyword>
<dbReference type="CDD" id="cd04242">
    <property type="entry name" value="AAK_G5K_ProB"/>
    <property type="match status" value="1"/>
</dbReference>
<evidence type="ECO:0000256" key="4">
    <source>
        <dbReference type="ARBA" id="ARBA00022679"/>
    </source>
</evidence>
<dbReference type="GO" id="GO:0004349">
    <property type="term" value="F:glutamate 5-kinase activity"/>
    <property type="evidence" value="ECO:0007669"/>
    <property type="project" value="UniProtKB-UniRule"/>
</dbReference>
<dbReference type="SUPFAM" id="SSF53633">
    <property type="entry name" value="Carbamate kinase-like"/>
    <property type="match status" value="1"/>
</dbReference>
<dbReference type="GO" id="GO:0003723">
    <property type="term" value="F:RNA binding"/>
    <property type="evidence" value="ECO:0007669"/>
    <property type="project" value="InterPro"/>
</dbReference>
<dbReference type="SMART" id="SM00359">
    <property type="entry name" value="PUA"/>
    <property type="match status" value="1"/>
</dbReference>
<dbReference type="UniPathway" id="UPA00098">
    <property type="reaction ID" value="UER00359"/>
</dbReference>
<comment type="similarity">
    <text evidence="8">Belongs to the glutamate 5-kinase family.</text>
</comment>
<evidence type="ECO:0000256" key="8">
    <source>
        <dbReference type="HAMAP-Rule" id="MF_00456"/>
    </source>
</evidence>
<feature type="binding site" evidence="8">
    <location>
        <position position="138"/>
    </location>
    <ligand>
        <name>substrate</name>
    </ligand>
</feature>
<dbReference type="GO" id="GO:0005829">
    <property type="term" value="C:cytosol"/>
    <property type="evidence" value="ECO:0007669"/>
    <property type="project" value="TreeGrafter"/>
</dbReference>
<keyword evidence="7 8" id="KW-0067">ATP-binding</keyword>
<evidence type="ECO:0000259" key="9">
    <source>
        <dbReference type="SMART" id="SM00359"/>
    </source>
</evidence>
<feature type="binding site" evidence="8">
    <location>
        <position position="150"/>
    </location>
    <ligand>
        <name>substrate</name>
    </ligand>
</feature>
<comment type="pathway">
    <text evidence="8">Amino-acid biosynthesis; L-proline biosynthesis; L-glutamate 5-semialdehyde from L-glutamate: step 1/2.</text>
</comment>
<evidence type="ECO:0000256" key="3">
    <source>
        <dbReference type="ARBA" id="ARBA00022650"/>
    </source>
</evidence>
<dbReference type="GO" id="GO:0005524">
    <property type="term" value="F:ATP binding"/>
    <property type="evidence" value="ECO:0007669"/>
    <property type="project" value="UniProtKB-KW"/>
</dbReference>
<dbReference type="InterPro" id="IPR041739">
    <property type="entry name" value="G5K_ProB"/>
</dbReference>
<evidence type="ECO:0000256" key="6">
    <source>
        <dbReference type="ARBA" id="ARBA00022777"/>
    </source>
</evidence>
<dbReference type="InterPro" id="IPR011529">
    <property type="entry name" value="Glu_5kinase"/>
</dbReference>
<dbReference type="InterPro" id="IPR002478">
    <property type="entry name" value="PUA"/>
</dbReference>
<keyword evidence="11" id="KW-1185">Reference proteome</keyword>
<evidence type="ECO:0000313" key="11">
    <source>
        <dbReference type="Proteomes" id="UP000291191"/>
    </source>
</evidence>
<keyword evidence="3 8" id="KW-0641">Proline biosynthesis</keyword>
<comment type="caution">
    <text evidence="8">Lacks conserved residue(s) required for the propagation of feature annotation.</text>
</comment>
<protein>
    <recommendedName>
        <fullName evidence="8">Glutamate 5-kinase</fullName>
        <ecNumber evidence="8">2.7.2.11</ecNumber>
    </recommendedName>
    <alternativeName>
        <fullName evidence="8">Gamma-glutamyl kinase</fullName>
        <shortName evidence="8">GK</shortName>
    </alternativeName>
</protein>
<keyword evidence="6 8" id="KW-0418">Kinase</keyword>
<accession>A0A4Q5HH87</accession>
<sequence>MVQQFSRIAVKVGSNVLTRRDGTLDVTRMSALVDQIAELHKTGVEIILVSSGAVASGRSEVHSAKKLDSVDQRQLFSAVGQAKLINRYYELFREHGIAVGQVLTMKENFATRRHYLNQKNCMTVMLENGVIPIVNENDTISVSELMFTDNDELSGLIASMMGAQALIILSNIDGIYNGSPADPTSEVIREIGQGKDLSSYIQTSKSSFGRGGMLTKTNIARKVADEGITVIIANGKRDNILVDLIQHPESTLCTRFIPSAEPVSSVKKWIAHSEGFAKGELHINYCATELLFSDKAVSILPVGITDVIGEFEKDDIVRIVDFGGKPIGVGKANCDSTQAREAMGKHGKKPVVHYDYLYIE</sequence>